<proteinExistence type="predicted"/>
<dbReference type="PANTHER" id="PTHR21621">
    <property type="entry name" value="RIBOSOMAL PROTEIN S6 MODIFICATION PROTEIN"/>
    <property type="match status" value="1"/>
</dbReference>
<dbReference type="RefSeq" id="WP_007202630.1">
    <property type="nucleotide sequence ID" value="NZ_AKKV01000028.1"/>
</dbReference>
<dbReference type="GO" id="GO:0046872">
    <property type="term" value="F:metal ion binding"/>
    <property type="evidence" value="ECO:0007669"/>
    <property type="project" value="InterPro"/>
</dbReference>
<evidence type="ECO:0000256" key="1">
    <source>
        <dbReference type="PROSITE-ProRule" id="PRU00409"/>
    </source>
</evidence>
<organism evidence="3 4">
    <name type="scientific">Fictibacillus macauensis ZFHKF-1</name>
    <dbReference type="NCBI Taxonomy" id="1196324"/>
    <lineage>
        <taxon>Bacteria</taxon>
        <taxon>Bacillati</taxon>
        <taxon>Bacillota</taxon>
        <taxon>Bacilli</taxon>
        <taxon>Bacillales</taxon>
        <taxon>Fictibacillaceae</taxon>
        <taxon>Fictibacillus</taxon>
    </lineage>
</organism>
<dbReference type="InterPro" id="IPR013651">
    <property type="entry name" value="ATP-grasp_RimK-type"/>
</dbReference>
<evidence type="ECO:0000313" key="4">
    <source>
        <dbReference type="Proteomes" id="UP000004080"/>
    </source>
</evidence>
<name>I8AGU9_9BACL</name>
<comment type="caution">
    <text evidence="3">The sequence shown here is derived from an EMBL/GenBank/DDBJ whole genome shotgun (WGS) entry which is preliminary data.</text>
</comment>
<dbReference type="SUPFAM" id="SSF56059">
    <property type="entry name" value="Glutathione synthetase ATP-binding domain-like"/>
    <property type="match status" value="1"/>
</dbReference>
<keyword evidence="1" id="KW-0067">ATP-binding</keyword>
<sequence>MKLVTFNPFRTIGLPNVRYIKPEHMFKELEVIKEADVLLFPENWQVNSLVYGLKKPIFPSIESVQLGFNKVEMTRALWTVCPENVPYTEIVGNTRETREKILETFPFPFVAKEIRNSMGKGVFLIEDEEAFHRYADQNDVLYVQEYLPIDRDLRVCYVGDRVIGSYWRIGSNGFHNNVSQGGTLSFDDIPEEAIALVQSVASKLTINHAGFDIVVANDRYYILEFNVLFGNMAFNQLPIKPEQEIYRYLQKQYD</sequence>
<evidence type="ECO:0000313" key="3">
    <source>
        <dbReference type="EMBL" id="EIT84917.1"/>
    </source>
</evidence>
<dbReference type="PATRIC" id="fig|1196324.3.peg.2610"/>
<dbReference type="Gene3D" id="3.30.470.20">
    <property type="entry name" value="ATP-grasp fold, B domain"/>
    <property type="match status" value="1"/>
</dbReference>
<dbReference type="OrthoDB" id="1704979at2"/>
<dbReference type="Proteomes" id="UP000004080">
    <property type="component" value="Unassembled WGS sequence"/>
</dbReference>
<keyword evidence="1" id="KW-0547">Nucleotide-binding</keyword>
<feature type="domain" description="ATP-grasp" evidence="2">
    <location>
        <begin position="75"/>
        <end position="254"/>
    </location>
</feature>
<protein>
    <submittedName>
        <fullName evidence="3">30S ribosomal protein S6 modification protein RimK</fullName>
    </submittedName>
</protein>
<dbReference type="EMBL" id="AKKV01000028">
    <property type="protein sequence ID" value="EIT84917.1"/>
    <property type="molecule type" value="Genomic_DNA"/>
</dbReference>
<dbReference type="AlphaFoldDB" id="I8AGU9"/>
<dbReference type="PANTHER" id="PTHR21621:SF0">
    <property type="entry name" value="BETA-CITRYLGLUTAMATE SYNTHASE B-RELATED"/>
    <property type="match status" value="1"/>
</dbReference>
<dbReference type="InterPro" id="IPR013815">
    <property type="entry name" value="ATP_grasp_subdomain_1"/>
</dbReference>
<dbReference type="GO" id="GO:0016879">
    <property type="term" value="F:ligase activity, forming carbon-nitrogen bonds"/>
    <property type="evidence" value="ECO:0007669"/>
    <property type="project" value="TreeGrafter"/>
</dbReference>
<dbReference type="STRING" id="1196324.A374_12760"/>
<reference evidence="3 4" key="1">
    <citation type="journal article" date="2012" name="J. Bacteriol.">
        <title>Genome of Bacillus macauensis ZFHKF-1, a Long-Chain-Forming Bacterium.</title>
        <authorList>
            <person name="Cai L."/>
            <person name="Zhang T."/>
        </authorList>
    </citation>
    <scope>NUCLEOTIDE SEQUENCE [LARGE SCALE GENOMIC DNA]</scope>
    <source>
        <strain evidence="3 4">ZFHKF-1</strain>
    </source>
</reference>
<dbReference type="Gene3D" id="3.30.1490.20">
    <property type="entry name" value="ATP-grasp fold, A domain"/>
    <property type="match status" value="1"/>
</dbReference>
<gene>
    <name evidence="3" type="ORF">A374_12760</name>
</gene>
<evidence type="ECO:0000259" key="2">
    <source>
        <dbReference type="PROSITE" id="PS50975"/>
    </source>
</evidence>
<dbReference type="PROSITE" id="PS50975">
    <property type="entry name" value="ATP_GRASP"/>
    <property type="match status" value="1"/>
</dbReference>
<dbReference type="Pfam" id="PF08443">
    <property type="entry name" value="RimK"/>
    <property type="match status" value="1"/>
</dbReference>
<keyword evidence="4" id="KW-1185">Reference proteome</keyword>
<dbReference type="InterPro" id="IPR011761">
    <property type="entry name" value="ATP-grasp"/>
</dbReference>
<dbReference type="GO" id="GO:0005524">
    <property type="term" value="F:ATP binding"/>
    <property type="evidence" value="ECO:0007669"/>
    <property type="project" value="UniProtKB-UniRule"/>
</dbReference>
<dbReference type="GO" id="GO:0005737">
    <property type="term" value="C:cytoplasm"/>
    <property type="evidence" value="ECO:0007669"/>
    <property type="project" value="TreeGrafter"/>
</dbReference>
<dbReference type="eggNOG" id="COG0189">
    <property type="taxonomic scope" value="Bacteria"/>
</dbReference>
<accession>I8AGU9</accession>